<dbReference type="CDD" id="cd03022">
    <property type="entry name" value="DsbA_HCCA_Iso"/>
    <property type="match status" value="1"/>
</dbReference>
<keyword evidence="1 4" id="KW-0413">Isomerase</keyword>
<sequence>MISTAKSGVRVLPNSINYYLSLISPWSYLGHERLLHMAKKNGVTVNPLPVDFSVIFADTGGLPLAKRSAERKAYRLQELQRWKDYLDIPLTLEPKHFPVSDKLAAAMVVKLRTNNVTDALKFAGACLRACWKEDRDISNRHTLIEIAQENNFNGESLLDNTDASLQVIADDSANAVKLGVFGAPSYLFEEQLFWGQDRLSFLQRTLEAHAKKTRLMQTKKSV</sequence>
<dbReference type="GO" id="GO:0018845">
    <property type="term" value="F:2-hydroxychromene-2-carboxylate isomerase activity"/>
    <property type="evidence" value="ECO:0007669"/>
    <property type="project" value="UniProtKB-UniRule"/>
</dbReference>
<dbReference type="PIRSF" id="PIRSF006386">
    <property type="entry name" value="HCCAis_GSTk"/>
    <property type="match status" value="1"/>
</dbReference>
<evidence type="ECO:0000256" key="1">
    <source>
        <dbReference type="PIRNR" id="PIRNR006386"/>
    </source>
</evidence>
<dbReference type="InterPro" id="IPR014440">
    <property type="entry name" value="HCCAis_GSTk"/>
</dbReference>
<evidence type="ECO:0000313" key="4">
    <source>
        <dbReference type="EMBL" id="PCJ28190.1"/>
    </source>
</evidence>
<evidence type="ECO:0000313" key="5">
    <source>
        <dbReference type="Proteomes" id="UP000218327"/>
    </source>
</evidence>
<dbReference type="EC" id="5.99.1.4" evidence="1"/>
<dbReference type="InterPro" id="IPR001853">
    <property type="entry name" value="DSBA-like_thioredoxin_dom"/>
</dbReference>
<dbReference type="SUPFAM" id="SSF52833">
    <property type="entry name" value="Thioredoxin-like"/>
    <property type="match status" value="1"/>
</dbReference>
<gene>
    <name evidence="4" type="ORF">COA96_01395</name>
</gene>
<dbReference type="GO" id="GO:0004602">
    <property type="term" value="F:glutathione peroxidase activity"/>
    <property type="evidence" value="ECO:0007669"/>
    <property type="project" value="TreeGrafter"/>
</dbReference>
<evidence type="ECO:0000259" key="3">
    <source>
        <dbReference type="Pfam" id="PF01323"/>
    </source>
</evidence>
<dbReference type="InterPro" id="IPR044087">
    <property type="entry name" value="NahD-like"/>
</dbReference>
<name>A0A2A5B9Z6_9GAMM</name>
<dbReference type="InterPro" id="IPR036249">
    <property type="entry name" value="Thioredoxin-like_sf"/>
</dbReference>
<dbReference type="GO" id="GO:1901170">
    <property type="term" value="P:naphthalene catabolic process"/>
    <property type="evidence" value="ECO:0007669"/>
    <property type="project" value="InterPro"/>
</dbReference>
<dbReference type="PANTHER" id="PTHR42943">
    <property type="entry name" value="GLUTATHIONE S-TRANSFERASE KAPPA"/>
    <property type="match status" value="1"/>
</dbReference>
<dbReference type="Pfam" id="PF01323">
    <property type="entry name" value="DSBA"/>
    <property type="match status" value="1"/>
</dbReference>
<dbReference type="GO" id="GO:0004364">
    <property type="term" value="F:glutathione transferase activity"/>
    <property type="evidence" value="ECO:0007669"/>
    <property type="project" value="TreeGrafter"/>
</dbReference>
<proteinExistence type="inferred from homology"/>
<dbReference type="InterPro" id="IPR051924">
    <property type="entry name" value="GST_Kappa/NadH"/>
</dbReference>
<comment type="catalytic activity">
    <reaction evidence="1">
        <text>2-hydroxychromene-2-carboxylate = (3E)-4-(2-hydroxyphenyl)-2-oxobut-3-enoate</text>
        <dbReference type="Rhea" id="RHEA:27401"/>
        <dbReference type="ChEBI" id="CHEBI:59350"/>
        <dbReference type="ChEBI" id="CHEBI:59353"/>
        <dbReference type="EC" id="5.99.1.4"/>
    </reaction>
</comment>
<organism evidence="4 5">
    <name type="scientific">SAR86 cluster bacterium</name>
    <dbReference type="NCBI Taxonomy" id="2030880"/>
    <lineage>
        <taxon>Bacteria</taxon>
        <taxon>Pseudomonadati</taxon>
        <taxon>Pseudomonadota</taxon>
        <taxon>Gammaproteobacteria</taxon>
        <taxon>SAR86 cluster</taxon>
    </lineage>
</organism>
<feature type="domain" description="DSBA-like thioredoxin" evidence="3">
    <location>
        <begin position="16"/>
        <end position="206"/>
    </location>
</feature>
<dbReference type="PANTHER" id="PTHR42943:SF13">
    <property type="entry name" value="GLUTATHIONE S-TRANSFERASE KAPPA-RELATED"/>
    <property type="match status" value="1"/>
</dbReference>
<comment type="caution">
    <text evidence="4">The sequence shown here is derived from an EMBL/GenBank/DDBJ whole genome shotgun (WGS) entry which is preliminary data.</text>
</comment>
<evidence type="ECO:0000256" key="2">
    <source>
        <dbReference type="PIRSR" id="PIRSR006386-1"/>
    </source>
</evidence>
<protein>
    <recommendedName>
        <fullName evidence="1">2-hydroxychromene-2-carboxylate isomerase</fullName>
        <ecNumber evidence="1">5.99.1.4</ecNumber>
    </recommendedName>
</protein>
<accession>A0A2A5B9Z6</accession>
<dbReference type="Gene3D" id="3.40.30.10">
    <property type="entry name" value="Glutaredoxin"/>
    <property type="match status" value="1"/>
</dbReference>
<reference evidence="5" key="1">
    <citation type="submission" date="2017-08" db="EMBL/GenBank/DDBJ databases">
        <title>A dynamic microbial community with high functional redundancy inhabits the cold, oxic subseafloor aquifer.</title>
        <authorList>
            <person name="Tully B.J."/>
            <person name="Wheat C.G."/>
            <person name="Glazer B.T."/>
            <person name="Huber J.A."/>
        </authorList>
    </citation>
    <scope>NUCLEOTIDE SEQUENCE [LARGE SCALE GENOMIC DNA]</scope>
</reference>
<feature type="active site" description="Nucleophile" evidence="2">
    <location>
        <position position="24"/>
    </location>
</feature>
<comment type="similarity">
    <text evidence="1">Belongs to the GST superfamily. NadH family.</text>
</comment>
<dbReference type="AlphaFoldDB" id="A0A2A5B9Z6"/>
<dbReference type="EMBL" id="NVVJ01000003">
    <property type="protein sequence ID" value="PCJ28190.1"/>
    <property type="molecule type" value="Genomic_DNA"/>
</dbReference>
<dbReference type="Proteomes" id="UP000218327">
    <property type="component" value="Unassembled WGS sequence"/>
</dbReference>
<dbReference type="GO" id="GO:0006749">
    <property type="term" value="P:glutathione metabolic process"/>
    <property type="evidence" value="ECO:0007669"/>
    <property type="project" value="TreeGrafter"/>
</dbReference>